<gene>
    <name evidence="2" type="ORF">QJS04_geneDACA020328</name>
</gene>
<evidence type="ECO:0000313" key="2">
    <source>
        <dbReference type="EMBL" id="KAK1260117.1"/>
    </source>
</evidence>
<keyword evidence="3" id="KW-1185">Reference proteome</keyword>
<dbReference type="Proteomes" id="UP001179952">
    <property type="component" value="Unassembled WGS sequence"/>
</dbReference>
<dbReference type="EMBL" id="JAUJYN010000011">
    <property type="protein sequence ID" value="KAK1260117.1"/>
    <property type="molecule type" value="Genomic_DNA"/>
</dbReference>
<protein>
    <submittedName>
        <fullName evidence="2">Uncharacterized protein</fullName>
    </submittedName>
</protein>
<dbReference type="AlphaFoldDB" id="A0AAV9A7A8"/>
<feature type="region of interest" description="Disordered" evidence="1">
    <location>
        <begin position="1"/>
        <end position="27"/>
    </location>
</feature>
<feature type="compositionally biased region" description="Polar residues" evidence="1">
    <location>
        <begin position="1"/>
        <end position="24"/>
    </location>
</feature>
<comment type="caution">
    <text evidence="2">The sequence shown here is derived from an EMBL/GenBank/DDBJ whole genome shotgun (WGS) entry which is preliminary data.</text>
</comment>
<reference evidence="2" key="2">
    <citation type="submission" date="2023-06" db="EMBL/GenBank/DDBJ databases">
        <authorList>
            <person name="Ma L."/>
            <person name="Liu K.-W."/>
            <person name="Li Z."/>
            <person name="Hsiao Y.-Y."/>
            <person name="Qi Y."/>
            <person name="Fu T."/>
            <person name="Tang G."/>
            <person name="Zhang D."/>
            <person name="Sun W.-H."/>
            <person name="Liu D.-K."/>
            <person name="Li Y."/>
            <person name="Chen G.-Z."/>
            <person name="Liu X.-D."/>
            <person name="Liao X.-Y."/>
            <person name="Jiang Y.-T."/>
            <person name="Yu X."/>
            <person name="Hao Y."/>
            <person name="Huang J."/>
            <person name="Zhao X.-W."/>
            <person name="Ke S."/>
            <person name="Chen Y.-Y."/>
            <person name="Wu W.-L."/>
            <person name="Hsu J.-L."/>
            <person name="Lin Y.-F."/>
            <person name="Huang M.-D."/>
            <person name="Li C.-Y."/>
            <person name="Huang L."/>
            <person name="Wang Z.-W."/>
            <person name="Zhao X."/>
            <person name="Zhong W.-Y."/>
            <person name="Peng D.-H."/>
            <person name="Ahmad S."/>
            <person name="Lan S."/>
            <person name="Zhang J.-S."/>
            <person name="Tsai W.-C."/>
            <person name="Van De Peer Y."/>
            <person name="Liu Z.-J."/>
        </authorList>
    </citation>
    <scope>NUCLEOTIDE SEQUENCE</scope>
    <source>
        <strain evidence="2">SCP</strain>
        <tissue evidence="2">Leaves</tissue>
    </source>
</reference>
<evidence type="ECO:0000313" key="3">
    <source>
        <dbReference type="Proteomes" id="UP001179952"/>
    </source>
</evidence>
<reference evidence="2" key="1">
    <citation type="journal article" date="2023" name="Nat. Commun.">
        <title>Diploid and tetraploid genomes of Acorus and the evolution of monocots.</title>
        <authorList>
            <person name="Ma L."/>
            <person name="Liu K.W."/>
            <person name="Li Z."/>
            <person name="Hsiao Y.Y."/>
            <person name="Qi Y."/>
            <person name="Fu T."/>
            <person name="Tang G.D."/>
            <person name="Zhang D."/>
            <person name="Sun W.H."/>
            <person name="Liu D.K."/>
            <person name="Li Y."/>
            <person name="Chen G.Z."/>
            <person name="Liu X.D."/>
            <person name="Liao X.Y."/>
            <person name="Jiang Y.T."/>
            <person name="Yu X."/>
            <person name="Hao Y."/>
            <person name="Huang J."/>
            <person name="Zhao X.W."/>
            <person name="Ke S."/>
            <person name="Chen Y.Y."/>
            <person name="Wu W.L."/>
            <person name="Hsu J.L."/>
            <person name="Lin Y.F."/>
            <person name="Huang M.D."/>
            <person name="Li C.Y."/>
            <person name="Huang L."/>
            <person name="Wang Z.W."/>
            <person name="Zhao X."/>
            <person name="Zhong W.Y."/>
            <person name="Peng D.H."/>
            <person name="Ahmad S."/>
            <person name="Lan S."/>
            <person name="Zhang J.S."/>
            <person name="Tsai W.C."/>
            <person name="Van de Peer Y."/>
            <person name="Liu Z.J."/>
        </authorList>
    </citation>
    <scope>NUCLEOTIDE SEQUENCE</scope>
    <source>
        <strain evidence="2">SCP</strain>
    </source>
</reference>
<evidence type="ECO:0000256" key="1">
    <source>
        <dbReference type="SAM" id="MobiDB-lite"/>
    </source>
</evidence>
<name>A0AAV9A7A8_ACOGR</name>
<proteinExistence type="predicted"/>
<accession>A0AAV9A7A8</accession>
<sequence>MSQRTKPEQPQQLSQEKATQQLPQDPTKLIGVVSHDQLCNTVTEKILNVDDMAAVAELDILSLTEAGGVAPKQQK</sequence>
<organism evidence="2 3">
    <name type="scientific">Acorus gramineus</name>
    <name type="common">Dwarf sweet flag</name>
    <dbReference type="NCBI Taxonomy" id="55184"/>
    <lineage>
        <taxon>Eukaryota</taxon>
        <taxon>Viridiplantae</taxon>
        <taxon>Streptophyta</taxon>
        <taxon>Embryophyta</taxon>
        <taxon>Tracheophyta</taxon>
        <taxon>Spermatophyta</taxon>
        <taxon>Magnoliopsida</taxon>
        <taxon>Liliopsida</taxon>
        <taxon>Acoraceae</taxon>
        <taxon>Acorus</taxon>
    </lineage>
</organism>